<protein>
    <recommendedName>
        <fullName evidence="4">Pilus assembly protein</fullName>
    </recommendedName>
</protein>
<name>A0ABV1IUK6_9FIRM</name>
<keyword evidence="1" id="KW-1133">Transmembrane helix</keyword>
<feature type="transmembrane region" description="Helical" evidence="1">
    <location>
        <begin position="12"/>
        <end position="37"/>
    </location>
</feature>
<dbReference type="Proteomes" id="UP001482154">
    <property type="component" value="Unassembled WGS sequence"/>
</dbReference>
<keyword evidence="3" id="KW-1185">Reference proteome</keyword>
<keyword evidence="1" id="KW-0812">Transmembrane</keyword>
<comment type="caution">
    <text evidence="2">The sequence shown here is derived from an EMBL/GenBank/DDBJ whole genome shotgun (WGS) entry which is preliminary data.</text>
</comment>
<sequence>MSKMRKTGGYMTVEVSALIPIVLMVLWLFFGYLFYFMNCGITQGIMEEALQKAADIRITGADYDTGKISYAKLNQNLIIGNIISSNKNGDTMAQKEIKEKIRQHLFMAKAGSVNVSTTSLKTSVKVKMQSNVISFQFLSGFGIQLFEYEGSLAALGDFEMEQIRGWNTIEGAMD</sequence>
<gene>
    <name evidence="2" type="ORF">AAAU51_06950</name>
</gene>
<evidence type="ECO:0000313" key="2">
    <source>
        <dbReference type="EMBL" id="MEQ2710905.1"/>
    </source>
</evidence>
<organism evidence="2 3">
    <name type="scientific">Anaerostipes amylophilus</name>
    <dbReference type="NCBI Taxonomy" id="2981779"/>
    <lineage>
        <taxon>Bacteria</taxon>
        <taxon>Bacillati</taxon>
        <taxon>Bacillota</taxon>
        <taxon>Clostridia</taxon>
        <taxon>Lachnospirales</taxon>
        <taxon>Lachnospiraceae</taxon>
        <taxon>Anaerostipes</taxon>
    </lineage>
</organism>
<keyword evidence="1" id="KW-0472">Membrane</keyword>
<evidence type="ECO:0000313" key="3">
    <source>
        <dbReference type="Proteomes" id="UP001482154"/>
    </source>
</evidence>
<dbReference type="EMBL" id="JBBNIN010000008">
    <property type="protein sequence ID" value="MEQ2710905.1"/>
    <property type="molecule type" value="Genomic_DNA"/>
</dbReference>
<proteinExistence type="predicted"/>
<evidence type="ECO:0000256" key="1">
    <source>
        <dbReference type="SAM" id="Phobius"/>
    </source>
</evidence>
<evidence type="ECO:0008006" key="4">
    <source>
        <dbReference type="Google" id="ProtNLM"/>
    </source>
</evidence>
<accession>A0ABV1IUK6</accession>
<dbReference type="RefSeq" id="WP_349110792.1">
    <property type="nucleotide sequence ID" value="NZ_JBBNIN010000008.1"/>
</dbReference>
<reference evidence="2 3" key="1">
    <citation type="submission" date="2024-04" db="EMBL/GenBank/DDBJ databases">
        <title>Human intestinal bacterial collection.</title>
        <authorList>
            <person name="Pauvert C."/>
            <person name="Hitch T.C.A."/>
            <person name="Clavel T."/>
        </authorList>
    </citation>
    <scope>NUCLEOTIDE SEQUENCE [LARGE SCALE GENOMIC DNA]</scope>
    <source>
        <strain evidence="2 3">CLA-AA-H249</strain>
    </source>
</reference>